<dbReference type="EMBL" id="KZ110603">
    <property type="protein sequence ID" value="OSX59133.1"/>
    <property type="molecule type" value="Genomic_DNA"/>
</dbReference>
<dbReference type="Proteomes" id="UP000194127">
    <property type="component" value="Unassembled WGS sequence"/>
</dbReference>
<accession>A0A1X6MSI1</accession>
<dbReference type="Pfam" id="PF09994">
    <property type="entry name" value="T6SS_Tle1-like_cat"/>
    <property type="match status" value="2"/>
</dbReference>
<organism evidence="3 4">
    <name type="scientific">Postia placenta MAD-698-R-SB12</name>
    <dbReference type="NCBI Taxonomy" id="670580"/>
    <lineage>
        <taxon>Eukaryota</taxon>
        <taxon>Fungi</taxon>
        <taxon>Dikarya</taxon>
        <taxon>Basidiomycota</taxon>
        <taxon>Agaricomycotina</taxon>
        <taxon>Agaricomycetes</taxon>
        <taxon>Polyporales</taxon>
        <taxon>Adustoporiaceae</taxon>
        <taxon>Rhodonia</taxon>
    </lineage>
</organism>
<protein>
    <recommendedName>
        <fullName evidence="2">T6SS Phospholipase effector Tle1-like catalytic domain-containing protein</fullName>
    </recommendedName>
</protein>
<dbReference type="RefSeq" id="XP_024335927.1">
    <property type="nucleotide sequence ID" value="XM_024479698.1"/>
</dbReference>
<gene>
    <name evidence="3" type="ORF">POSPLADRAFT_1049263</name>
</gene>
<proteinExistence type="predicted"/>
<dbReference type="OrthoDB" id="538223at2759"/>
<evidence type="ECO:0000313" key="3">
    <source>
        <dbReference type="EMBL" id="OSX59133.1"/>
    </source>
</evidence>
<keyword evidence="4" id="KW-1185">Reference proteome</keyword>
<dbReference type="PANTHER" id="PTHR33840:SF2">
    <property type="entry name" value="TLE1 PHOSPHOLIPASE DOMAIN-CONTAINING PROTEIN"/>
    <property type="match status" value="1"/>
</dbReference>
<feature type="domain" description="T6SS Phospholipase effector Tle1-like catalytic" evidence="2">
    <location>
        <begin position="18"/>
        <end position="79"/>
    </location>
</feature>
<evidence type="ECO:0000313" key="4">
    <source>
        <dbReference type="Proteomes" id="UP000194127"/>
    </source>
</evidence>
<reference evidence="3 4" key="1">
    <citation type="submission" date="2017-04" db="EMBL/GenBank/DDBJ databases">
        <title>Genome Sequence of the Model Brown-Rot Fungus Postia placenta SB12.</title>
        <authorList>
            <consortium name="DOE Joint Genome Institute"/>
            <person name="Gaskell J."/>
            <person name="Kersten P."/>
            <person name="Larrondo L.F."/>
            <person name="Canessa P."/>
            <person name="Martinez D."/>
            <person name="Hibbett D."/>
            <person name="Schmoll M."/>
            <person name="Kubicek C.P."/>
            <person name="Martinez A.T."/>
            <person name="Yadav J."/>
            <person name="Master E."/>
            <person name="Magnuson J.K."/>
            <person name="James T."/>
            <person name="Yaver D."/>
            <person name="Berka R."/>
            <person name="Labutti K."/>
            <person name="Lipzen A."/>
            <person name="Aerts A."/>
            <person name="Barry K."/>
            <person name="Henrissat B."/>
            <person name="Blanchette R."/>
            <person name="Grigoriev I."/>
            <person name="Cullen D."/>
        </authorList>
    </citation>
    <scope>NUCLEOTIDE SEQUENCE [LARGE SCALE GENOMIC DNA]</scope>
    <source>
        <strain evidence="3 4">MAD-698-R-SB12</strain>
    </source>
</reference>
<dbReference type="InterPro" id="IPR018712">
    <property type="entry name" value="Tle1-like_cat"/>
</dbReference>
<sequence length="780" mass="89046">MVMEHNDQEELGKCEYCGTHKTARRLVNSNVVEIYHRIKKNDQQLTYYNSGIGTYPSRKFSWKLMKTHLDSLVDLAIAWWDLYMPEMRNKFRSPMSSMQPQGTRSQAGGETSIASRFKETFSRPNVRVHFIGAWDTVSSVGLLPSKALPKTRTADHVCVARHALALDERRVKFAPEFLQTTRLDNINTTAVNAVPPTCVTSTETSWMANEAQAEGLTFNDSNVDWEMSKIQEQKPRELLRWWWWLAEAIPFLRRQEDCLKPHQWFVAVSITFTRADSRSRIIPHMGAHRIIYPGQKIHLSVALKRKYLPKAQFHAYSSTAHSPAWSTILGKDLDANEGDTQDASKYGWMDDLGDILELDLFDITAIPELVKKLSQPQDSKVALDRLFVLAHDVHRTRAIVEAGRSIGRSLWRIAHVNRDAPDLLRSVLRLVERLVTDDAGLQALWDSSLVLLLSDHVGNSVQEDSNPSETLRLLRLYPSLYRHVHTVSEYTVYPYTELILSKTLHTEWAAIAVSAYATLVRRCEWKTADVIEELVSLFVGSTLSHETSAITAQALYENVTLFRMQPDSDPKVVQDVIFQSDPEKQIKASSFADTWSAHIEQMGQRAFRPAFLRWVEEESRRQWTYRSFLLLCLVEVAKDCGDRFAECLPSEFVQCVVKFTSNDADGYFGYELVELLNYKDAVRAYHSGQMNHEEESEGFSEEPQSTGSRRNADETRQMCIVAKCAIASARPAFGNVGKARADIHQSPAWRRVWQRLMTITDKGGATGEWHFFTLELPPPR</sequence>
<dbReference type="PANTHER" id="PTHR33840">
    <property type="match status" value="1"/>
</dbReference>
<dbReference type="STRING" id="670580.A0A1X6MSI1"/>
<name>A0A1X6MSI1_9APHY</name>
<evidence type="ECO:0000259" key="2">
    <source>
        <dbReference type="Pfam" id="PF09994"/>
    </source>
</evidence>
<feature type="domain" description="T6SS Phospholipase effector Tle1-like catalytic" evidence="2">
    <location>
        <begin position="91"/>
        <end position="183"/>
    </location>
</feature>
<feature type="region of interest" description="Disordered" evidence="1">
    <location>
        <begin position="690"/>
        <end position="712"/>
    </location>
</feature>
<dbReference type="AlphaFoldDB" id="A0A1X6MSI1"/>
<evidence type="ECO:0000256" key="1">
    <source>
        <dbReference type="SAM" id="MobiDB-lite"/>
    </source>
</evidence>
<dbReference type="GeneID" id="36324648"/>